<dbReference type="AlphaFoldDB" id="A0A2L0EPB6"/>
<dbReference type="Gene3D" id="3.40.1190.20">
    <property type="match status" value="1"/>
</dbReference>
<evidence type="ECO:0000259" key="3">
    <source>
        <dbReference type="Pfam" id="PF00294"/>
    </source>
</evidence>
<evidence type="ECO:0000313" key="5">
    <source>
        <dbReference type="Proteomes" id="UP000238348"/>
    </source>
</evidence>
<protein>
    <recommendedName>
        <fullName evidence="3">Carbohydrate kinase PfkB domain-containing protein</fullName>
    </recommendedName>
</protein>
<dbReference type="EMBL" id="CP012673">
    <property type="protein sequence ID" value="AUX41136.1"/>
    <property type="molecule type" value="Genomic_DNA"/>
</dbReference>
<accession>A0A2L0EPB6</accession>
<dbReference type="Pfam" id="PF00294">
    <property type="entry name" value="PfkB"/>
    <property type="match status" value="1"/>
</dbReference>
<evidence type="ECO:0000313" key="4">
    <source>
        <dbReference type="EMBL" id="AUX41136.1"/>
    </source>
</evidence>
<keyword evidence="2" id="KW-0418">Kinase</keyword>
<feature type="domain" description="Carbohydrate kinase PfkB" evidence="3">
    <location>
        <begin position="199"/>
        <end position="270"/>
    </location>
</feature>
<reference evidence="4 5" key="1">
    <citation type="submission" date="2015-09" db="EMBL/GenBank/DDBJ databases">
        <title>Sorangium comparison.</title>
        <authorList>
            <person name="Zaburannyi N."/>
            <person name="Bunk B."/>
            <person name="Overmann J."/>
            <person name="Mueller R."/>
        </authorList>
    </citation>
    <scope>NUCLEOTIDE SEQUENCE [LARGE SCALE GENOMIC DNA]</scope>
    <source>
        <strain evidence="4 5">So ce26</strain>
    </source>
</reference>
<sequence length="284" mass="29913">MSRGMTAPRIAVVGHVEHVTLGRIEGLLRPGDILHLRETRFLAGGGGGLAFAQLCRSDAEIHLFTAIGRDEAARAVEARLRVAPGRVHVHAAVRAVDHPRVVIVVDPEGRRTIFVTESPLQPAATDPLPWSILAGCDAVYFTGADPESLRLARAARRLVVTARRSAVLRAAAVAPDVILGSVADPRENAALDTYDPCPGALVLTDGPRPVRVFRRGGTELIDAPPAPDRVVGDYGAGDSFAGALTFFLAHGLSVEEGCRRAGAHGAAVLRGIDPSETQVELVAP</sequence>
<evidence type="ECO:0000256" key="2">
    <source>
        <dbReference type="ARBA" id="ARBA00022777"/>
    </source>
</evidence>
<dbReference type="InterPro" id="IPR029056">
    <property type="entry name" value="Ribokinase-like"/>
</dbReference>
<gene>
    <name evidence="4" type="ORF">SOCE26_025430</name>
</gene>
<dbReference type="SUPFAM" id="SSF53613">
    <property type="entry name" value="Ribokinase-like"/>
    <property type="match status" value="1"/>
</dbReference>
<proteinExistence type="predicted"/>
<name>A0A2L0EPB6_SORCE</name>
<evidence type="ECO:0000256" key="1">
    <source>
        <dbReference type="ARBA" id="ARBA00022679"/>
    </source>
</evidence>
<dbReference type="PANTHER" id="PTHR10584">
    <property type="entry name" value="SUGAR KINASE"/>
    <property type="match status" value="1"/>
</dbReference>
<organism evidence="4 5">
    <name type="scientific">Sorangium cellulosum</name>
    <name type="common">Polyangium cellulosum</name>
    <dbReference type="NCBI Taxonomy" id="56"/>
    <lineage>
        <taxon>Bacteria</taxon>
        <taxon>Pseudomonadati</taxon>
        <taxon>Myxococcota</taxon>
        <taxon>Polyangia</taxon>
        <taxon>Polyangiales</taxon>
        <taxon>Polyangiaceae</taxon>
        <taxon>Sorangium</taxon>
    </lineage>
</organism>
<keyword evidence="1" id="KW-0808">Transferase</keyword>
<dbReference type="GO" id="GO:0016301">
    <property type="term" value="F:kinase activity"/>
    <property type="evidence" value="ECO:0007669"/>
    <property type="project" value="UniProtKB-KW"/>
</dbReference>
<dbReference type="Proteomes" id="UP000238348">
    <property type="component" value="Chromosome"/>
</dbReference>
<dbReference type="InterPro" id="IPR011611">
    <property type="entry name" value="PfkB_dom"/>
</dbReference>
<dbReference type="PANTHER" id="PTHR10584:SF166">
    <property type="entry name" value="RIBOKINASE"/>
    <property type="match status" value="1"/>
</dbReference>